<dbReference type="GO" id="GO:0022857">
    <property type="term" value="F:transmembrane transporter activity"/>
    <property type="evidence" value="ECO:0007669"/>
    <property type="project" value="InterPro"/>
</dbReference>
<gene>
    <name evidence="26" type="ORF">A3Q56_01777</name>
</gene>
<feature type="transmembrane region" description="Helical" evidence="25">
    <location>
        <begin position="422"/>
        <end position="447"/>
    </location>
</feature>
<evidence type="ECO:0000256" key="21">
    <source>
        <dbReference type="ARBA" id="ARBA00044985"/>
    </source>
</evidence>
<evidence type="ECO:0000313" key="27">
    <source>
        <dbReference type="Proteomes" id="UP000078046"/>
    </source>
</evidence>
<dbReference type="InterPro" id="IPR052187">
    <property type="entry name" value="MFSD1"/>
</dbReference>
<dbReference type="SUPFAM" id="SSF103473">
    <property type="entry name" value="MFS general substrate transporter"/>
    <property type="match status" value="1"/>
</dbReference>
<feature type="transmembrane region" description="Helical" evidence="25">
    <location>
        <begin position="310"/>
        <end position="330"/>
    </location>
</feature>
<organism evidence="26 27">
    <name type="scientific">Intoshia linei</name>
    <dbReference type="NCBI Taxonomy" id="1819745"/>
    <lineage>
        <taxon>Eukaryota</taxon>
        <taxon>Metazoa</taxon>
        <taxon>Spiralia</taxon>
        <taxon>Lophotrochozoa</taxon>
        <taxon>Mesozoa</taxon>
        <taxon>Orthonectida</taxon>
        <taxon>Rhopaluridae</taxon>
        <taxon>Intoshia</taxon>
    </lineage>
</organism>
<evidence type="ECO:0000256" key="1">
    <source>
        <dbReference type="ARBA" id="ARBA00004155"/>
    </source>
</evidence>
<keyword evidence="5 25" id="KW-1133">Transmembrane helix</keyword>
<sequence>MDTQNLLYESNSEDVSENSNTCKIQIKTKPTTQTKTFRYFVGFLILFSYTGVIFSFDALTALSKHLANFPPGIDNIKLMNLFSCYSYPNIVLPFFIGYIIDRFIGIQNGTILFASIVFVGYTIEVCSVLFSAYWTMCVGRVIFGIGAESMQITQYKYIIKWFKPHGELNVIFGFLLSFVRIGTSLSLFTLPSIYNYFERYHFENTTTLAMTFCLPLASCGLSVIITIILKFIDIQYNSEYTSIEKELVNEPNQYEKIHEKIKITDFKNFSTSYYSITLIYFFYTSSITLFIITGNMILQHKFNYNSVDAGLMIGSVYIVSGLFSPLFGYVIKFMEYGINCMQFGLILLIVSNNLWCFTFSNPIITISLVSIGMAFIGCTLIPMISQTVDNTRVGMALGIIQSLQNMGLSVFNNMFGYISENYGYFLIEYILIYFVSLALICSFFLYLADFKNGQILNTPSCKKLKFNFGE</sequence>
<keyword evidence="7" id="KW-0458">Lysosome</keyword>
<feature type="transmembrane region" description="Helical" evidence="25">
    <location>
        <begin position="363"/>
        <end position="385"/>
    </location>
</feature>
<evidence type="ECO:0000256" key="24">
    <source>
        <dbReference type="ARBA" id="ARBA00046376"/>
    </source>
</evidence>
<comment type="catalytic activity">
    <reaction evidence="17">
        <text>L-arginyl-glycine(out) = L-arginyl-glycine(in)</text>
        <dbReference type="Rhea" id="RHEA:79391"/>
        <dbReference type="ChEBI" id="CHEBI:229955"/>
    </reaction>
</comment>
<evidence type="ECO:0000256" key="14">
    <source>
        <dbReference type="ARBA" id="ARBA00044898"/>
    </source>
</evidence>
<reference evidence="26 27" key="1">
    <citation type="submission" date="2016-04" db="EMBL/GenBank/DDBJ databases">
        <title>The genome of Intoshia linei affirms orthonectids as highly simplified spiralians.</title>
        <authorList>
            <person name="Mikhailov K.V."/>
            <person name="Slusarev G.S."/>
            <person name="Nikitin M.A."/>
            <person name="Logacheva M.D."/>
            <person name="Penin A."/>
            <person name="Aleoshin V."/>
            <person name="Panchin Y.V."/>
        </authorList>
    </citation>
    <scope>NUCLEOTIDE SEQUENCE [LARGE SCALE GENOMIC DNA]</scope>
    <source>
        <strain evidence="26">Intl2013</strain>
        <tissue evidence="26">Whole animal</tissue>
    </source>
</reference>
<evidence type="ECO:0000256" key="13">
    <source>
        <dbReference type="ARBA" id="ARBA00044893"/>
    </source>
</evidence>
<comment type="subunit">
    <text evidence="24">Homodimer. Interacts with lysosomal protein GLMP (via lumenal domain); the interaction starts while both proteins are still in the endoplasmic reticulum and is required for stabilization of MFSD1 in lysosomes but has no direct effect on its targeting to lysosomes or transporter activity.</text>
</comment>
<name>A0A177B837_9BILA</name>
<evidence type="ECO:0000256" key="25">
    <source>
        <dbReference type="SAM" id="Phobius"/>
    </source>
</evidence>
<comment type="catalytic activity">
    <reaction evidence="20">
        <text>L-lysyl-glycine(out) = L-lysyl-glycine(in)</text>
        <dbReference type="Rhea" id="RHEA:79407"/>
        <dbReference type="ChEBI" id="CHEBI:191202"/>
    </reaction>
</comment>
<dbReference type="PANTHER" id="PTHR23512">
    <property type="entry name" value="MAJOR FACILITATOR SUPERFAMILY DOMAIN-CONTAINING PROTEIN 1"/>
    <property type="match status" value="1"/>
</dbReference>
<evidence type="ECO:0000256" key="22">
    <source>
        <dbReference type="ARBA" id="ARBA00045018"/>
    </source>
</evidence>
<evidence type="ECO:0000256" key="12">
    <source>
        <dbReference type="ARBA" id="ARBA00044891"/>
    </source>
</evidence>
<feature type="transmembrane region" description="Helical" evidence="25">
    <location>
        <begin position="111"/>
        <end position="134"/>
    </location>
</feature>
<evidence type="ECO:0000256" key="7">
    <source>
        <dbReference type="ARBA" id="ARBA00023228"/>
    </source>
</evidence>
<dbReference type="EMBL" id="LWCA01000145">
    <property type="protein sequence ID" value="OAF70469.1"/>
    <property type="molecule type" value="Genomic_DNA"/>
</dbReference>
<dbReference type="GO" id="GO:0005765">
    <property type="term" value="C:lysosomal membrane"/>
    <property type="evidence" value="ECO:0007669"/>
    <property type="project" value="UniProtKB-SubCell"/>
</dbReference>
<comment type="catalytic activity">
    <reaction evidence="10">
        <text>L-alpha-aminoacyl-L-arginine(out) = L-alpha-aminoacyl-L-arginine(in)</text>
        <dbReference type="Rhea" id="RHEA:79367"/>
        <dbReference type="ChEBI" id="CHEBI:229968"/>
    </reaction>
</comment>
<evidence type="ECO:0000256" key="20">
    <source>
        <dbReference type="ARBA" id="ARBA00044924"/>
    </source>
</evidence>
<feature type="transmembrane region" description="Helical" evidence="25">
    <location>
        <begin position="209"/>
        <end position="232"/>
    </location>
</feature>
<accession>A0A177B837</accession>
<keyword evidence="4 25" id="KW-0812">Transmembrane</keyword>
<comment type="catalytic activity">
    <reaction evidence="12">
        <text>L-lysyl-L-alpha-amino acid(out) = L-lysyl-L-alpha-amino acid(in)</text>
        <dbReference type="Rhea" id="RHEA:79387"/>
        <dbReference type="ChEBI" id="CHEBI:229965"/>
    </reaction>
</comment>
<dbReference type="Pfam" id="PF07690">
    <property type="entry name" value="MFS_1"/>
    <property type="match status" value="2"/>
</dbReference>
<comment type="catalytic activity">
    <reaction evidence="14">
        <text>L-aspartyl-L-lysine(out) = L-aspartyl-L-lysine(in)</text>
        <dbReference type="Rhea" id="RHEA:79411"/>
        <dbReference type="ChEBI" id="CHEBI:229953"/>
    </reaction>
</comment>
<comment type="catalytic activity">
    <reaction evidence="8">
        <text>L-lysyl-L-alanine(out) = L-lysyl-L-alanine(in)</text>
        <dbReference type="Rhea" id="RHEA:79399"/>
        <dbReference type="ChEBI" id="CHEBI:229954"/>
    </reaction>
</comment>
<evidence type="ECO:0000256" key="23">
    <source>
        <dbReference type="ARBA" id="ARBA00045709"/>
    </source>
</evidence>
<dbReference type="Gene3D" id="1.20.1250.20">
    <property type="entry name" value="MFS general substrate transporter like domains"/>
    <property type="match status" value="2"/>
</dbReference>
<evidence type="ECO:0000256" key="3">
    <source>
        <dbReference type="ARBA" id="ARBA00022448"/>
    </source>
</evidence>
<feature type="transmembrane region" description="Helical" evidence="25">
    <location>
        <begin position="76"/>
        <end position="99"/>
    </location>
</feature>
<evidence type="ECO:0000256" key="4">
    <source>
        <dbReference type="ARBA" id="ARBA00022692"/>
    </source>
</evidence>
<comment type="caution">
    <text evidence="26">The sequence shown here is derived from an EMBL/GenBank/DDBJ whole genome shotgun (WGS) entry which is preliminary data.</text>
</comment>
<evidence type="ECO:0000256" key="18">
    <source>
        <dbReference type="ARBA" id="ARBA00044912"/>
    </source>
</evidence>
<feature type="transmembrane region" description="Helical" evidence="25">
    <location>
        <begin position="273"/>
        <end position="298"/>
    </location>
</feature>
<dbReference type="OrthoDB" id="6086639at2759"/>
<comment type="catalytic activity">
    <reaction evidence="9">
        <text>L-histidyl-glycine(out) = L-histidyl-glycine(in)</text>
        <dbReference type="Rhea" id="RHEA:79395"/>
        <dbReference type="ChEBI" id="CHEBI:229957"/>
    </reaction>
</comment>
<evidence type="ECO:0000313" key="26">
    <source>
        <dbReference type="EMBL" id="OAF70469.1"/>
    </source>
</evidence>
<evidence type="ECO:0000256" key="16">
    <source>
        <dbReference type="ARBA" id="ARBA00044900"/>
    </source>
</evidence>
<proteinExistence type="inferred from homology"/>
<feature type="transmembrane region" description="Helical" evidence="25">
    <location>
        <begin position="170"/>
        <end position="197"/>
    </location>
</feature>
<dbReference type="InterPro" id="IPR011701">
    <property type="entry name" value="MFS"/>
</dbReference>
<dbReference type="InterPro" id="IPR036259">
    <property type="entry name" value="MFS_trans_sf"/>
</dbReference>
<evidence type="ECO:0000256" key="8">
    <source>
        <dbReference type="ARBA" id="ARBA00044876"/>
    </source>
</evidence>
<comment type="catalytic activity">
    <reaction evidence="18">
        <text>L-histidyl-L-alpha-amino acid(out) = L-histidyl-L-alpha-amino acid(in)</text>
        <dbReference type="Rhea" id="RHEA:79379"/>
        <dbReference type="ChEBI" id="CHEBI:229964"/>
    </reaction>
</comment>
<comment type="catalytic activity">
    <reaction evidence="11">
        <text>L-alpha-aminoacyl-L-histidine(out) = L-alpha-aminoacyl-L-histidine(in)</text>
        <dbReference type="Rhea" id="RHEA:79375"/>
        <dbReference type="ChEBI" id="CHEBI:229967"/>
    </reaction>
</comment>
<dbReference type="PANTHER" id="PTHR23512:SF3">
    <property type="entry name" value="MAJOR FACILITATOR SUPERFAMILY DOMAIN-CONTAINING PROTEIN 1"/>
    <property type="match status" value="1"/>
</dbReference>
<comment type="catalytic activity">
    <reaction evidence="19">
        <text>L-alanyl-L-lysine(out) = L-alanyl-L-lysine(in)</text>
        <dbReference type="Rhea" id="RHEA:79415"/>
        <dbReference type="ChEBI" id="CHEBI:192470"/>
    </reaction>
</comment>
<protein>
    <recommendedName>
        <fullName evidence="21">Lysosomal dipeptide transporter MFSD1</fullName>
    </recommendedName>
    <alternativeName>
        <fullName evidence="22">Major facilitator superfamily domain-containing protein 1</fullName>
    </alternativeName>
</protein>
<evidence type="ECO:0000256" key="10">
    <source>
        <dbReference type="ARBA" id="ARBA00044881"/>
    </source>
</evidence>
<keyword evidence="6 25" id="KW-0472">Membrane</keyword>
<evidence type="ECO:0000256" key="15">
    <source>
        <dbReference type="ARBA" id="ARBA00044899"/>
    </source>
</evidence>
<dbReference type="Proteomes" id="UP000078046">
    <property type="component" value="Unassembled WGS sequence"/>
</dbReference>
<comment type="function">
    <text evidence="23">Lysosomal dipeptide uniporter that selectively exports lysine, arginine or histidine-containing dipeptides with a net positive charge from the lysosome lumen into the cytosol. Could play a role in a specific type of protein O-glycosylation indirectly regulating macrophages migration and tissue invasion. Also essential for liver homeostasis.</text>
</comment>
<comment type="catalytic activity">
    <reaction evidence="15">
        <text>L-arginyl-L-alpha-amino acid(out) = L-arginyl-L-alpha-amino acid(in)</text>
        <dbReference type="Rhea" id="RHEA:79371"/>
        <dbReference type="ChEBI" id="CHEBI:84315"/>
    </reaction>
</comment>
<evidence type="ECO:0000256" key="5">
    <source>
        <dbReference type="ARBA" id="ARBA00022989"/>
    </source>
</evidence>
<evidence type="ECO:0000256" key="2">
    <source>
        <dbReference type="ARBA" id="ARBA00008335"/>
    </source>
</evidence>
<evidence type="ECO:0000256" key="19">
    <source>
        <dbReference type="ARBA" id="ARBA00044919"/>
    </source>
</evidence>
<dbReference type="AlphaFoldDB" id="A0A177B837"/>
<comment type="subcellular location">
    <subcellularLocation>
        <location evidence="1">Lysosome membrane</location>
        <topology evidence="1">Multi-pass membrane protein</topology>
    </subcellularLocation>
</comment>
<feature type="transmembrane region" description="Helical" evidence="25">
    <location>
        <begin position="336"/>
        <end position="356"/>
    </location>
</feature>
<keyword evidence="27" id="KW-1185">Reference proteome</keyword>
<comment type="catalytic activity">
    <reaction evidence="13">
        <text>L-alpha-aminoacyl-L-lysine(out) = L-alpha-aminoacyl-L-lysine(in)</text>
        <dbReference type="Rhea" id="RHEA:79383"/>
        <dbReference type="ChEBI" id="CHEBI:229966"/>
    </reaction>
</comment>
<keyword evidence="3" id="KW-0813">Transport</keyword>
<evidence type="ECO:0000256" key="17">
    <source>
        <dbReference type="ARBA" id="ARBA00044903"/>
    </source>
</evidence>
<evidence type="ECO:0000256" key="6">
    <source>
        <dbReference type="ARBA" id="ARBA00023136"/>
    </source>
</evidence>
<comment type="similarity">
    <text evidence="2">Belongs to the major facilitator superfamily.</text>
</comment>
<evidence type="ECO:0000256" key="9">
    <source>
        <dbReference type="ARBA" id="ARBA00044878"/>
    </source>
</evidence>
<comment type="catalytic activity">
    <reaction evidence="16">
        <text>L-lysyl-L-lysine(out) = L-lysyl-L-lysine(in)</text>
        <dbReference type="Rhea" id="RHEA:79403"/>
        <dbReference type="ChEBI" id="CHEBI:229956"/>
    </reaction>
</comment>
<evidence type="ECO:0000256" key="11">
    <source>
        <dbReference type="ARBA" id="ARBA00044884"/>
    </source>
</evidence>
<feature type="transmembrane region" description="Helical" evidence="25">
    <location>
        <begin position="37"/>
        <end position="56"/>
    </location>
</feature>